<accession>A0A1A9LCM8</accession>
<dbReference type="InterPro" id="IPR051159">
    <property type="entry name" value="Hexapeptide_acetyltransf"/>
</dbReference>
<dbReference type="EMBL" id="LXIE01000023">
    <property type="protein sequence ID" value="OAD91020.1"/>
    <property type="molecule type" value="Genomic_DNA"/>
</dbReference>
<evidence type="ECO:0000313" key="3">
    <source>
        <dbReference type="EMBL" id="OAD91020.1"/>
    </source>
</evidence>
<dbReference type="Proteomes" id="UP000077552">
    <property type="component" value="Unassembled WGS sequence"/>
</dbReference>
<dbReference type="STRING" id="1385699.A7A78_04180"/>
<sequence length="175" mass="19735">MKKFLYLIYLVFFRNTPEDYRPYSLFFPQLRSFLVKNFLKKCGKKPLVKNRAEISLYATVGDYSEMGTRCMIQSNVHLGSYVIMGPDVKIYSRNHKFESLDIPIAKQGKHYLETYVGDDVWIGANVIITAGCKIGNHCVIAAGSVVTKDVPDYAVVGGVPAKVLKYRNQAETPNV</sequence>
<evidence type="ECO:0000256" key="1">
    <source>
        <dbReference type="ARBA" id="ARBA00007274"/>
    </source>
</evidence>
<keyword evidence="2 3" id="KW-0808">Transferase</keyword>
<dbReference type="PANTHER" id="PTHR23416">
    <property type="entry name" value="SIALIC ACID SYNTHASE-RELATED"/>
    <property type="match status" value="1"/>
</dbReference>
<comment type="similarity">
    <text evidence="1">Belongs to the transferase hexapeptide repeat family.</text>
</comment>
<dbReference type="InterPro" id="IPR001451">
    <property type="entry name" value="Hexapep"/>
</dbReference>
<dbReference type="PANTHER" id="PTHR23416:SF23">
    <property type="entry name" value="ACETYLTRANSFERASE C18B11.09C-RELATED"/>
    <property type="match status" value="1"/>
</dbReference>
<dbReference type="OrthoDB" id="9812571at2"/>
<comment type="caution">
    <text evidence="3">The sequence shown here is derived from an EMBL/GenBank/DDBJ whole genome shotgun (WGS) entry which is preliminary data.</text>
</comment>
<dbReference type="AlphaFoldDB" id="A0A1A9LCM8"/>
<dbReference type="Gene3D" id="2.160.10.10">
    <property type="entry name" value="Hexapeptide repeat proteins"/>
    <property type="match status" value="1"/>
</dbReference>
<protein>
    <submittedName>
        <fullName evidence="3">Acetyltransferase</fullName>
    </submittedName>
</protein>
<evidence type="ECO:0000313" key="4">
    <source>
        <dbReference type="Proteomes" id="UP000077552"/>
    </source>
</evidence>
<dbReference type="CDD" id="cd04647">
    <property type="entry name" value="LbH_MAT_like"/>
    <property type="match status" value="1"/>
</dbReference>
<gene>
    <name evidence="3" type="ORF">A7A78_04180</name>
</gene>
<proteinExistence type="inferred from homology"/>
<dbReference type="RefSeq" id="WP_068762109.1">
    <property type="nucleotide sequence ID" value="NZ_LXIE01000023.1"/>
</dbReference>
<dbReference type="GO" id="GO:0005829">
    <property type="term" value="C:cytosol"/>
    <property type="evidence" value="ECO:0007669"/>
    <property type="project" value="TreeGrafter"/>
</dbReference>
<organism evidence="3 4">
    <name type="scientific">Aequorivita soesokkakensis</name>
    <dbReference type="NCBI Taxonomy" id="1385699"/>
    <lineage>
        <taxon>Bacteria</taxon>
        <taxon>Pseudomonadati</taxon>
        <taxon>Bacteroidota</taxon>
        <taxon>Flavobacteriia</taxon>
        <taxon>Flavobacteriales</taxon>
        <taxon>Flavobacteriaceae</taxon>
        <taxon>Aequorivita</taxon>
    </lineage>
</organism>
<dbReference type="SUPFAM" id="SSF51161">
    <property type="entry name" value="Trimeric LpxA-like enzymes"/>
    <property type="match status" value="1"/>
</dbReference>
<evidence type="ECO:0000256" key="2">
    <source>
        <dbReference type="ARBA" id="ARBA00022679"/>
    </source>
</evidence>
<keyword evidence="4" id="KW-1185">Reference proteome</keyword>
<dbReference type="Pfam" id="PF00132">
    <property type="entry name" value="Hexapep"/>
    <property type="match status" value="1"/>
</dbReference>
<dbReference type="GO" id="GO:0008374">
    <property type="term" value="F:O-acyltransferase activity"/>
    <property type="evidence" value="ECO:0007669"/>
    <property type="project" value="TreeGrafter"/>
</dbReference>
<name>A0A1A9LCM8_9FLAO</name>
<dbReference type="InterPro" id="IPR011004">
    <property type="entry name" value="Trimer_LpxA-like_sf"/>
</dbReference>
<reference evidence="3 4" key="1">
    <citation type="submission" date="2016-05" db="EMBL/GenBank/DDBJ databases">
        <title>Genome sequencing of Vitellibacter soesokkakensis RSSK-12.</title>
        <authorList>
            <person name="Thevarajoo S."/>
            <person name="Selvaratnam C."/>
            <person name="Goh K.M."/>
            <person name="Chan K.-G."/>
            <person name="Chong C.S."/>
        </authorList>
    </citation>
    <scope>NUCLEOTIDE SEQUENCE [LARGE SCALE GENOMIC DNA]</scope>
    <source>
        <strain evidence="3 4">RSSK-12</strain>
    </source>
</reference>